<proteinExistence type="predicted"/>
<dbReference type="AlphaFoldDB" id="A0A9W8AIZ6"/>
<evidence type="ECO:0000256" key="1">
    <source>
        <dbReference type="SAM" id="Phobius"/>
    </source>
</evidence>
<reference evidence="3" key="1">
    <citation type="submission" date="2022-07" db="EMBL/GenBank/DDBJ databases">
        <title>Phylogenomic reconstructions and comparative analyses of Kickxellomycotina fungi.</title>
        <authorList>
            <person name="Reynolds N.K."/>
            <person name="Stajich J.E."/>
            <person name="Barry K."/>
            <person name="Grigoriev I.V."/>
            <person name="Crous P."/>
            <person name="Smith M.E."/>
        </authorList>
    </citation>
    <scope>NUCLEOTIDE SEQUENCE</scope>
    <source>
        <strain evidence="3">RSA 861</strain>
    </source>
</reference>
<name>A0A9W8AIZ6_9FUNG</name>
<feature type="domain" description="Protein YTP1-like C-terminal" evidence="2">
    <location>
        <begin position="2"/>
        <end position="110"/>
    </location>
</feature>
<evidence type="ECO:0000259" key="2">
    <source>
        <dbReference type="Pfam" id="PF10355"/>
    </source>
</evidence>
<keyword evidence="1" id="KW-1133">Transmembrane helix</keyword>
<dbReference type="EMBL" id="JANBPT010000094">
    <property type="protein sequence ID" value="KAJ1927972.1"/>
    <property type="molecule type" value="Genomic_DNA"/>
</dbReference>
<feature type="transmembrane region" description="Helical" evidence="1">
    <location>
        <begin position="51"/>
        <end position="68"/>
    </location>
</feature>
<accession>A0A9W8AIZ6</accession>
<organism evidence="3 4">
    <name type="scientific">Tieghemiomyces parasiticus</name>
    <dbReference type="NCBI Taxonomy" id="78921"/>
    <lineage>
        <taxon>Eukaryota</taxon>
        <taxon>Fungi</taxon>
        <taxon>Fungi incertae sedis</taxon>
        <taxon>Zoopagomycota</taxon>
        <taxon>Kickxellomycotina</taxon>
        <taxon>Dimargaritomycetes</taxon>
        <taxon>Dimargaritales</taxon>
        <taxon>Dimargaritaceae</taxon>
        <taxon>Tieghemiomyces</taxon>
    </lineage>
</organism>
<feature type="transmembrane region" description="Helical" evidence="1">
    <location>
        <begin position="20"/>
        <end position="39"/>
    </location>
</feature>
<dbReference type="InterPro" id="IPR018827">
    <property type="entry name" value="YTP1_C"/>
</dbReference>
<dbReference type="PANTHER" id="PTHR31685">
    <property type="entry name" value="INTEGRAL MEMBRANE PROTEIN (AFU_ORTHOLOGUE AFUA_6G12730)-RELATED"/>
    <property type="match status" value="1"/>
</dbReference>
<comment type="caution">
    <text evidence="3">The sequence shown here is derived from an EMBL/GenBank/DDBJ whole genome shotgun (WGS) entry which is preliminary data.</text>
</comment>
<dbReference type="PANTHER" id="PTHR31685:SF2">
    <property type="entry name" value="PROTEIN YTP1"/>
    <property type="match status" value="1"/>
</dbReference>
<gene>
    <name evidence="3" type="ORF">IWQ60_002478</name>
</gene>
<protein>
    <recommendedName>
        <fullName evidence="2">Protein YTP1-like C-terminal domain-containing protein</fullName>
    </recommendedName>
</protein>
<keyword evidence="1" id="KW-0812">Transmembrane</keyword>
<keyword evidence="4" id="KW-1185">Reference proteome</keyword>
<evidence type="ECO:0000313" key="4">
    <source>
        <dbReference type="Proteomes" id="UP001150569"/>
    </source>
</evidence>
<dbReference type="OrthoDB" id="4137487at2759"/>
<feature type="transmembrane region" description="Helical" evidence="1">
    <location>
        <begin position="88"/>
        <end position="110"/>
    </location>
</feature>
<sequence length="198" mass="21656">MSMGFHDQHTHISLDVHGLFDTALGITAVCHIIEIVILSNDPTATLSTMHPFMLVKGFFATLAGYLLMASTNEQTSCLMDRHLDVDSYGMMLMPFAFLAHAFSLAMVALYETVHYTTSPVSADVEVGLESSEFPDYECRISESSCPRGKGYRPVSLRAASDEGSPPAITPYCLKSALMGKGRYHRSLTEEGYGDLMVA</sequence>
<dbReference type="Proteomes" id="UP001150569">
    <property type="component" value="Unassembled WGS sequence"/>
</dbReference>
<keyword evidence="1" id="KW-0472">Membrane</keyword>
<evidence type="ECO:0000313" key="3">
    <source>
        <dbReference type="EMBL" id="KAJ1927972.1"/>
    </source>
</evidence>
<dbReference type="Pfam" id="PF10355">
    <property type="entry name" value="Ytp1"/>
    <property type="match status" value="1"/>
</dbReference>